<organism evidence="6 7">
    <name type="scientific">Patiria miniata</name>
    <name type="common">Bat star</name>
    <name type="synonym">Asterina miniata</name>
    <dbReference type="NCBI Taxonomy" id="46514"/>
    <lineage>
        <taxon>Eukaryota</taxon>
        <taxon>Metazoa</taxon>
        <taxon>Echinodermata</taxon>
        <taxon>Eleutherozoa</taxon>
        <taxon>Asterozoa</taxon>
        <taxon>Asteroidea</taxon>
        <taxon>Valvatacea</taxon>
        <taxon>Valvatida</taxon>
        <taxon>Asterinidae</taxon>
        <taxon>Patiria</taxon>
    </lineage>
</organism>
<proteinExistence type="inferred from homology"/>
<dbReference type="PANTHER" id="PTHR13126:SF0">
    <property type="entry name" value="ATP SYNTHASE MITOCHONDRIAL F1 COMPLEX ASSEMBLY FACTOR 1"/>
    <property type="match status" value="1"/>
</dbReference>
<comment type="similarity">
    <text evidence="2">Belongs to the ATP11 family.</text>
</comment>
<reference evidence="6" key="1">
    <citation type="submission" date="2022-11" db="UniProtKB">
        <authorList>
            <consortium name="EnsemblMetazoa"/>
        </authorList>
    </citation>
    <scope>IDENTIFICATION</scope>
</reference>
<dbReference type="Pfam" id="PF06644">
    <property type="entry name" value="ATP11"/>
    <property type="match status" value="1"/>
</dbReference>
<dbReference type="PANTHER" id="PTHR13126">
    <property type="entry name" value="CHAPERONE ATP11"/>
    <property type="match status" value="1"/>
</dbReference>
<dbReference type="GO" id="GO:0033615">
    <property type="term" value="P:mitochondrial proton-transporting ATP synthase complex assembly"/>
    <property type="evidence" value="ECO:0007669"/>
    <property type="project" value="TreeGrafter"/>
</dbReference>
<evidence type="ECO:0008006" key="8">
    <source>
        <dbReference type="Google" id="ProtNLM"/>
    </source>
</evidence>
<sequence length="298" mass="34923">MAAPMVRQILTQSARNSLVFTSFRNRFSTAQCHLQQNETEELDKNKYFDKYADKIKEIRSSDPEKFQSKLQDLKESKKEMKWRDEQESLRPAKSDTSQPRLLKTSQHTSSQKSLDSILKIDLIQDLPKEEIQKIWTQYHAKKDCISAVIPGITYDKICQTARENPLFLYPLPKENGYEFFFAQFDNNHSCYFTSLINYQAFQENSPILLSMKHYTELQKEKGIVLMRGEMDTNVMSVQNAQFLANQLQLYYATDNPDRLKLLRIFNHRQDEFRHMDVIAQLEKSTFELPTTSTDGKSS</sequence>
<keyword evidence="7" id="KW-1185">Reference proteome</keyword>
<comment type="subcellular location">
    <subcellularLocation>
        <location evidence="1">Mitochondrion</location>
    </subcellularLocation>
</comment>
<dbReference type="GeneID" id="119738853"/>
<feature type="region of interest" description="Disordered" evidence="5">
    <location>
        <begin position="77"/>
        <end position="108"/>
    </location>
</feature>
<dbReference type="GO" id="GO:0005739">
    <property type="term" value="C:mitochondrion"/>
    <property type="evidence" value="ECO:0007669"/>
    <property type="project" value="UniProtKB-SubCell"/>
</dbReference>
<dbReference type="Proteomes" id="UP000887568">
    <property type="component" value="Unplaced"/>
</dbReference>
<dbReference type="OMA" id="MFYYKTD"/>
<protein>
    <recommendedName>
        <fullName evidence="8">ATP synthase mitochondrial F1 complex assembly factor 1</fullName>
    </recommendedName>
</protein>
<feature type="compositionally biased region" description="Polar residues" evidence="5">
    <location>
        <begin position="94"/>
        <end position="108"/>
    </location>
</feature>
<dbReference type="RefSeq" id="XP_038069751.1">
    <property type="nucleotide sequence ID" value="XM_038213823.1"/>
</dbReference>
<keyword evidence="3" id="KW-0809">Transit peptide</keyword>
<evidence type="ECO:0000256" key="4">
    <source>
        <dbReference type="ARBA" id="ARBA00023128"/>
    </source>
</evidence>
<evidence type="ECO:0000256" key="3">
    <source>
        <dbReference type="ARBA" id="ARBA00022946"/>
    </source>
</evidence>
<feature type="compositionally biased region" description="Basic and acidic residues" evidence="5">
    <location>
        <begin position="77"/>
        <end position="93"/>
    </location>
</feature>
<dbReference type="AlphaFoldDB" id="A0A914B2M2"/>
<dbReference type="OrthoDB" id="16535at2759"/>
<dbReference type="InterPro" id="IPR010591">
    <property type="entry name" value="ATP11"/>
</dbReference>
<evidence type="ECO:0000313" key="6">
    <source>
        <dbReference type="EnsemblMetazoa" id="XP_038069751.1"/>
    </source>
</evidence>
<keyword evidence="4" id="KW-0496">Mitochondrion</keyword>
<evidence type="ECO:0000256" key="2">
    <source>
        <dbReference type="ARBA" id="ARBA00009116"/>
    </source>
</evidence>
<evidence type="ECO:0000313" key="7">
    <source>
        <dbReference type="Proteomes" id="UP000887568"/>
    </source>
</evidence>
<evidence type="ECO:0000256" key="5">
    <source>
        <dbReference type="SAM" id="MobiDB-lite"/>
    </source>
</evidence>
<dbReference type="EnsemblMetazoa" id="XM_038213823.1">
    <property type="protein sequence ID" value="XP_038069751.1"/>
    <property type="gene ID" value="LOC119738853"/>
</dbReference>
<accession>A0A914B2M2</accession>
<name>A0A914B2M2_PATMI</name>
<evidence type="ECO:0000256" key="1">
    <source>
        <dbReference type="ARBA" id="ARBA00004173"/>
    </source>
</evidence>